<dbReference type="NCBIfam" id="TIGR00254">
    <property type="entry name" value="GGDEF"/>
    <property type="match status" value="1"/>
</dbReference>
<dbReference type="InterPro" id="IPR050469">
    <property type="entry name" value="Diguanylate_Cyclase"/>
</dbReference>
<dbReference type="SMART" id="SM00267">
    <property type="entry name" value="GGDEF"/>
    <property type="match status" value="1"/>
</dbReference>
<dbReference type="SUPFAM" id="SSF55073">
    <property type="entry name" value="Nucleotide cyclase"/>
    <property type="match status" value="1"/>
</dbReference>
<reference evidence="3" key="1">
    <citation type="journal article" date="2019" name="Int. J. Syst. Evol. Microbiol.">
        <title>The Global Catalogue of Microorganisms (GCM) 10K type strain sequencing project: providing services to taxonomists for standard genome sequencing and annotation.</title>
        <authorList>
            <consortium name="The Broad Institute Genomics Platform"/>
            <consortium name="The Broad Institute Genome Sequencing Center for Infectious Disease"/>
            <person name="Wu L."/>
            <person name="Ma J."/>
        </authorList>
    </citation>
    <scope>NUCLEOTIDE SEQUENCE [LARGE SCALE GENOMIC DNA]</scope>
    <source>
        <strain evidence="3">CCM 7526</strain>
    </source>
</reference>
<evidence type="ECO:0000313" key="3">
    <source>
        <dbReference type="Proteomes" id="UP001597183"/>
    </source>
</evidence>
<name>A0ABW4A3K6_9ACTN</name>
<evidence type="ECO:0000313" key="2">
    <source>
        <dbReference type="EMBL" id="MFD1364622.1"/>
    </source>
</evidence>
<dbReference type="EMBL" id="JBHTMK010000005">
    <property type="protein sequence ID" value="MFD1364622.1"/>
    <property type="molecule type" value="Genomic_DNA"/>
</dbReference>
<dbReference type="PROSITE" id="PS50887">
    <property type="entry name" value="GGDEF"/>
    <property type="match status" value="1"/>
</dbReference>
<dbReference type="CDD" id="cd01949">
    <property type="entry name" value="GGDEF"/>
    <property type="match status" value="1"/>
</dbReference>
<accession>A0ABW4A3K6</accession>
<keyword evidence="3" id="KW-1185">Reference proteome</keyword>
<dbReference type="Proteomes" id="UP001597183">
    <property type="component" value="Unassembled WGS sequence"/>
</dbReference>
<dbReference type="InterPro" id="IPR000160">
    <property type="entry name" value="GGDEF_dom"/>
</dbReference>
<evidence type="ECO:0000259" key="1">
    <source>
        <dbReference type="PROSITE" id="PS50887"/>
    </source>
</evidence>
<sequence length="221" mass="23156">MEAPLMHWIRAAVPYLAAGAIGVVAGRLTATPAIRRLHAQVDTLTHRVLRDPLSGLLNRSGLQDAYTRAAGEPRQVILVDLNAFKLANDQHGHPVGDHILSALGRRLATLASQHGGWAGRLGGDEFTVILPTATSATAEAVATAATAAITITDLPTGPLTVSGSAGLASVPAGYPWDSALTNADIALYHGNHAGKPVVFAAGMTYPRPETDRRRARDTTEQ</sequence>
<dbReference type="Pfam" id="PF00990">
    <property type="entry name" value="GGDEF"/>
    <property type="match status" value="1"/>
</dbReference>
<proteinExistence type="predicted"/>
<organism evidence="2 3">
    <name type="scientific">Actinoplanes sichuanensis</name>
    <dbReference type="NCBI Taxonomy" id="512349"/>
    <lineage>
        <taxon>Bacteria</taxon>
        <taxon>Bacillati</taxon>
        <taxon>Actinomycetota</taxon>
        <taxon>Actinomycetes</taxon>
        <taxon>Micromonosporales</taxon>
        <taxon>Micromonosporaceae</taxon>
        <taxon>Actinoplanes</taxon>
    </lineage>
</organism>
<gene>
    <name evidence="2" type="ORF">ACFQ5G_04595</name>
</gene>
<feature type="domain" description="GGDEF" evidence="1">
    <location>
        <begin position="72"/>
        <end position="203"/>
    </location>
</feature>
<dbReference type="InterPro" id="IPR043128">
    <property type="entry name" value="Rev_trsase/Diguanyl_cyclase"/>
</dbReference>
<protein>
    <submittedName>
        <fullName evidence="2">GGDEF domain-containing protein</fullName>
    </submittedName>
</protein>
<dbReference type="Gene3D" id="3.30.70.270">
    <property type="match status" value="1"/>
</dbReference>
<dbReference type="PANTHER" id="PTHR45138:SF9">
    <property type="entry name" value="DIGUANYLATE CYCLASE DGCM-RELATED"/>
    <property type="match status" value="1"/>
</dbReference>
<comment type="caution">
    <text evidence="2">The sequence shown here is derived from an EMBL/GenBank/DDBJ whole genome shotgun (WGS) entry which is preliminary data.</text>
</comment>
<dbReference type="PANTHER" id="PTHR45138">
    <property type="entry name" value="REGULATORY COMPONENTS OF SENSORY TRANSDUCTION SYSTEM"/>
    <property type="match status" value="1"/>
</dbReference>
<dbReference type="InterPro" id="IPR029787">
    <property type="entry name" value="Nucleotide_cyclase"/>
</dbReference>